<feature type="transmembrane region" description="Helical" evidence="1">
    <location>
        <begin position="22"/>
        <end position="42"/>
    </location>
</feature>
<protein>
    <submittedName>
        <fullName evidence="2">Uncharacterized protein</fullName>
    </submittedName>
</protein>
<dbReference type="EMBL" id="CP137624">
    <property type="protein sequence ID" value="WPK12285.1"/>
    <property type="molecule type" value="Genomic_DNA"/>
</dbReference>
<evidence type="ECO:0000313" key="3">
    <source>
        <dbReference type="Proteomes" id="UP001322664"/>
    </source>
</evidence>
<reference evidence="2 3" key="1">
    <citation type="submission" date="2023-09" db="EMBL/GenBank/DDBJ databases">
        <authorList>
            <person name="Page C.A."/>
            <person name="Perez-Diaz I.M."/>
        </authorList>
    </citation>
    <scope>NUCLEOTIDE SEQUENCE [LARGE SCALE GENOMIC DNA]</scope>
    <source>
        <strain evidence="2 3">Ll15</strain>
    </source>
</reference>
<keyword evidence="1" id="KW-0812">Transmembrane</keyword>
<dbReference type="RefSeq" id="WP_293929060.1">
    <property type="nucleotide sequence ID" value="NZ_CP137624.1"/>
</dbReference>
<keyword evidence="3" id="KW-1185">Reference proteome</keyword>
<evidence type="ECO:0000256" key="1">
    <source>
        <dbReference type="SAM" id="Phobius"/>
    </source>
</evidence>
<proteinExistence type="predicted"/>
<name>A0ABZ0RVV0_9BACI</name>
<gene>
    <name evidence="2" type="ORF">R6U77_00940</name>
</gene>
<evidence type="ECO:0000313" key="2">
    <source>
        <dbReference type="EMBL" id="WPK12285.1"/>
    </source>
</evidence>
<organism evidence="2 3">
    <name type="scientific">Lysinibacillus louembei</name>
    <dbReference type="NCBI Taxonomy" id="1470088"/>
    <lineage>
        <taxon>Bacteria</taxon>
        <taxon>Bacillati</taxon>
        <taxon>Bacillota</taxon>
        <taxon>Bacilli</taxon>
        <taxon>Bacillales</taxon>
        <taxon>Bacillaceae</taxon>
        <taxon>Lysinibacillus</taxon>
    </lineage>
</organism>
<keyword evidence="1" id="KW-1133">Transmembrane helix</keyword>
<keyword evidence="1" id="KW-0472">Membrane</keyword>
<accession>A0ABZ0RVV0</accession>
<sequence>MKWLLDYFFMIDDWRELSDSDLTYLALLGGAIILTIIFAINFW</sequence>
<dbReference type="Proteomes" id="UP001322664">
    <property type="component" value="Chromosome"/>
</dbReference>